<evidence type="ECO:0000259" key="2">
    <source>
        <dbReference type="PROSITE" id="PS51387"/>
    </source>
</evidence>
<dbReference type="Gene3D" id="3.30.43.10">
    <property type="entry name" value="Uridine Diphospho-n-acetylenolpyruvylglucosamine Reductase, domain 2"/>
    <property type="match status" value="1"/>
</dbReference>
<dbReference type="InterPro" id="IPR016169">
    <property type="entry name" value="FAD-bd_PCMH_sub2"/>
</dbReference>
<dbReference type="InterPro" id="IPR007173">
    <property type="entry name" value="ALO_C"/>
</dbReference>
<dbReference type="EMBL" id="BAAARJ010000012">
    <property type="protein sequence ID" value="GAA2621234.1"/>
    <property type="molecule type" value="Genomic_DNA"/>
</dbReference>
<comment type="caution">
    <text evidence="3">The sequence shown here is derived from an EMBL/GenBank/DDBJ whole genome shotgun (WGS) entry which is preliminary data.</text>
</comment>
<dbReference type="SUPFAM" id="SSF56176">
    <property type="entry name" value="FAD-binding/transporter-associated domain-like"/>
    <property type="match status" value="1"/>
</dbReference>
<dbReference type="PROSITE" id="PS51387">
    <property type="entry name" value="FAD_PCMH"/>
    <property type="match status" value="1"/>
</dbReference>
<keyword evidence="4" id="KW-1185">Reference proteome</keyword>
<dbReference type="InterPro" id="IPR010031">
    <property type="entry name" value="FAD_lactone_oxidase-like"/>
</dbReference>
<dbReference type="InterPro" id="IPR016171">
    <property type="entry name" value="Vanillyl_alc_oxidase_C-sub2"/>
</dbReference>
<proteinExistence type="predicted"/>
<evidence type="ECO:0000256" key="1">
    <source>
        <dbReference type="ARBA" id="ARBA00023002"/>
    </source>
</evidence>
<dbReference type="InterPro" id="IPR016167">
    <property type="entry name" value="FAD-bd_PCMH_sub1"/>
</dbReference>
<dbReference type="RefSeq" id="WP_344567616.1">
    <property type="nucleotide sequence ID" value="NZ_BAAARJ010000012.1"/>
</dbReference>
<dbReference type="InterPro" id="IPR036318">
    <property type="entry name" value="FAD-bd_PCMH-like_sf"/>
</dbReference>
<dbReference type="Gene3D" id="3.30.465.10">
    <property type="match status" value="1"/>
</dbReference>
<evidence type="ECO:0000313" key="4">
    <source>
        <dbReference type="Proteomes" id="UP001501447"/>
    </source>
</evidence>
<accession>A0ABP6CN64</accession>
<dbReference type="Gene3D" id="1.10.45.10">
    <property type="entry name" value="Vanillyl-alcohol Oxidase, Chain A, domain 4"/>
    <property type="match status" value="1"/>
</dbReference>
<protein>
    <submittedName>
        <fullName evidence="3">D-arabinono-1,4-lactone oxidase</fullName>
    </submittedName>
</protein>
<organism evidence="3 4">
    <name type="scientific">Streptomyces axinellae</name>
    <dbReference type="NCBI Taxonomy" id="552788"/>
    <lineage>
        <taxon>Bacteria</taxon>
        <taxon>Bacillati</taxon>
        <taxon>Actinomycetota</taxon>
        <taxon>Actinomycetes</taxon>
        <taxon>Kitasatosporales</taxon>
        <taxon>Streptomycetaceae</taxon>
        <taxon>Streptomyces</taxon>
    </lineage>
</organism>
<gene>
    <name evidence="3" type="ORF">GCM10009863_39120</name>
</gene>
<dbReference type="Pfam" id="PF04030">
    <property type="entry name" value="ALO"/>
    <property type="match status" value="1"/>
</dbReference>
<dbReference type="InterPro" id="IPR006094">
    <property type="entry name" value="Oxid_FAD_bind_N"/>
</dbReference>
<dbReference type="Pfam" id="PF01565">
    <property type="entry name" value="FAD_binding_4"/>
    <property type="match status" value="1"/>
</dbReference>
<dbReference type="Proteomes" id="UP001501447">
    <property type="component" value="Unassembled WGS sequence"/>
</dbReference>
<dbReference type="InterPro" id="IPR016166">
    <property type="entry name" value="FAD-bd_PCMH"/>
</dbReference>
<reference evidence="4" key="1">
    <citation type="journal article" date="2019" name="Int. J. Syst. Evol. Microbiol.">
        <title>The Global Catalogue of Microorganisms (GCM) 10K type strain sequencing project: providing services to taxonomists for standard genome sequencing and annotation.</title>
        <authorList>
            <consortium name="The Broad Institute Genomics Platform"/>
            <consortium name="The Broad Institute Genome Sequencing Center for Infectious Disease"/>
            <person name="Wu L."/>
            <person name="Ma J."/>
        </authorList>
    </citation>
    <scope>NUCLEOTIDE SEQUENCE [LARGE SCALE GENOMIC DNA]</scope>
    <source>
        <strain evidence="4">JCM 16373</strain>
    </source>
</reference>
<evidence type="ECO:0000313" key="3">
    <source>
        <dbReference type="EMBL" id="GAA2621234.1"/>
    </source>
</evidence>
<name>A0ABP6CN64_9ACTN</name>
<dbReference type="PIRSF" id="PIRSF000136">
    <property type="entry name" value="LGO_GLO"/>
    <property type="match status" value="1"/>
</dbReference>
<dbReference type="Gene3D" id="3.30.70.2520">
    <property type="match status" value="1"/>
</dbReference>
<sequence>MRGTADRVLTPQTVEQIREIVLDETARARGVSVVGSGHSYTSLVTPAGRTLIDLSGYRGLVEADPVNMTATVRAGTSIHALNRQLAAEGLALPNQSAIDEQTVAGAVATATHGSSPRQGTLSEHVVSARVMTADGQVRTITRDDPEIDGVRVHLGCLGVVLDLTFALVPGHTLRKVVRRRPLEEVLARLEEFREVHFGGFWWYPHTSQTMVWTAAPTDEPPTSSRGPRSALLAALCNNSCPPPVAGVAHHIAARAAGRAGTQDMRCDEALLHHLPPPVQGTEYSVPFSRAADAIRALVKTVREGGLRISAPVDVRFTAADSAWLSPSRQSSTCHIGVTYPVSRRRPEAWAGPLRTVDSLLWEFEGRPHWAKVHFRTGEQLASRYPQWDRFQELRRAWDPDGVFLGSYLRNLFEH</sequence>
<dbReference type="PANTHER" id="PTHR43762:SF1">
    <property type="entry name" value="D-ARABINONO-1,4-LACTONE OXIDASE"/>
    <property type="match status" value="1"/>
</dbReference>
<keyword evidence="1" id="KW-0560">Oxidoreductase</keyword>
<dbReference type="PANTHER" id="PTHR43762">
    <property type="entry name" value="L-GULONOLACTONE OXIDASE"/>
    <property type="match status" value="1"/>
</dbReference>
<feature type="domain" description="FAD-binding PCMH-type" evidence="2">
    <location>
        <begin position="1"/>
        <end position="170"/>
    </location>
</feature>